<dbReference type="EMBL" id="LLXJ01013859">
    <property type="protein sequence ID" value="PKB91766.1"/>
    <property type="molecule type" value="Genomic_DNA"/>
</dbReference>
<organism evidence="1 2">
    <name type="scientific">Rhizophagus irregularis</name>
    <dbReference type="NCBI Taxonomy" id="588596"/>
    <lineage>
        <taxon>Eukaryota</taxon>
        <taxon>Fungi</taxon>
        <taxon>Fungi incertae sedis</taxon>
        <taxon>Mucoromycota</taxon>
        <taxon>Glomeromycotina</taxon>
        <taxon>Glomeromycetes</taxon>
        <taxon>Glomerales</taxon>
        <taxon>Glomeraceae</taxon>
        <taxon>Rhizophagus</taxon>
    </lineage>
</organism>
<dbReference type="VEuPathDB" id="FungiDB:FUN_013662"/>
<reference evidence="1 2" key="2">
    <citation type="submission" date="2017-09" db="EMBL/GenBank/DDBJ databases">
        <title>Extensive intraspecific genome diversity in a model arbuscular mycorrhizal fungus.</title>
        <authorList>
            <person name="Chen E.C."/>
            <person name="Morin E."/>
            <person name="Beaudet D."/>
            <person name="Noel J."/>
            <person name="Ndikumana S."/>
            <person name="Charron P."/>
            <person name="St-Onge C."/>
            <person name="Giorgi J."/>
            <person name="Grigoriev I.V."/>
            <person name="Roux C."/>
            <person name="Martin F.M."/>
            <person name="Corradi N."/>
        </authorList>
    </citation>
    <scope>NUCLEOTIDE SEQUENCE [LARGE SCALE GENOMIC DNA]</scope>
    <source>
        <strain evidence="1 2">A5</strain>
    </source>
</reference>
<evidence type="ECO:0000313" key="1">
    <source>
        <dbReference type="EMBL" id="PKB91766.1"/>
    </source>
</evidence>
<accession>A0A2N0NB10</accession>
<reference evidence="1 2" key="1">
    <citation type="submission" date="2016-04" db="EMBL/GenBank/DDBJ databases">
        <title>Genome analyses suggest a sexual origin of heterokaryosis in a supposedly ancient asexual fungus.</title>
        <authorList>
            <person name="Ropars J."/>
            <person name="Sedzielewska K."/>
            <person name="Noel J."/>
            <person name="Charron P."/>
            <person name="Farinelli L."/>
            <person name="Marton T."/>
            <person name="Kruger M."/>
            <person name="Pelin A."/>
            <person name="Brachmann A."/>
            <person name="Corradi N."/>
        </authorList>
    </citation>
    <scope>NUCLEOTIDE SEQUENCE [LARGE SCALE GENOMIC DNA]</scope>
    <source>
        <strain evidence="1 2">A5</strain>
    </source>
</reference>
<sequence length="67" mass="7800">MVKGESGFMLKVVLSNRVTRIFNQKMHEYGVLRDTKGTFGLHVCIELIQRQKSFSNLLEDNMRLKVD</sequence>
<dbReference type="AlphaFoldDB" id="A0A2N0NB10"/>
<evidence type="ECO:0000313" key="2">
    <source>
        <dbReference type="Proteomes" id="UP000232722"/>
    </source>
</evidence>
<dbReference type="VEuPathDB" id="FungiDB:RhiirFUN_015557"/>
<protein>
    <submittedName>
        <fullName evidence="1">Uncharacterized protein</fullName>
    </submittedName>
</protein>
<feature type="non-terminal residue" evidence="1">
    <location>
        <position position="67"/>
    </location>
</feature>
<comment type="caution">
    <text evidence="1">The sequence shown here is derived from an EMBL/GenBank/DDBJ whole genome shotgun (WGS) entry which is preliminary data.</text>
</comment>
<name>A0A2N0NB10_9GLOM</name>
<dbReference type="Proteomes" id="UP000232722">
    <property type="component" value="Unassembled WGS sequence"/>
</dbReference>
<proteinExistence type="predicted"/>
<gene>
    <name evidence="1" type="ORF">RhiirA5_368491</name>
</gene>